<comment type="caution">
    <text evidence="2">The sequence shown here is derived from an EMBL/GenBank/DDBJ whole genome shotgun (WGS) entry which is preliminary data.</text>
</comment>
<gene>
    <name evidence="2" type="ORF">H9628_09900</name>
</gene>
<protein>
    <recommendedName>
        <fullName evidence="4">Lipoprotein</fullName>
    </recommendedName>
</protein>
<reference evidence="2 3" key="1">
    <citation type="submission" date="2020-08" db="EMBL/GenBank/DDBJ databases">
        <title>A Genomic Blueprint of the Chicken Gut Microbiome.</title>
        <authorList>
            <person name="Gilroy R."/>
            <person name="Ravi A."/>
            <person name="Getino M."/>
            <person name="Pursley I."/>
            <person name="Horton D.L."/>
            <person name="Alikhan N.-F."/>
            <person name="Baker D."/>
            <person name="Gharbi K."/>
            <person name="Hall N."/>
            <person name="Watson M."/>
            <person name="Adriaenssens E.M."/>
            <person name="Foster-Nyarko E."/>
            <person name="Jarju S."/>
            <person name="Secka A."/>
            <person name="Antonio M."/>
            <person name="Oren A."/>
            <person name="Chaudhuri R."/>
            <person name="La Ragione R.M."/>
            <person name="Hildebrand F."/>
            <person name="Pallen M.J."/>
        </authorList>
    </citation>
    <scope>NUCLEOTIDE SEQUENCE [LARGE SCALE GENOMIC DNA]</scope>
    <source>
        <strain evidence="2 3">Sa1CVA4</strain>
    </source>
</reference>
<keyword evidence="3" id="KW-1185">Reference proteome</keyword>
<evidence type="ECO:0000313" key="3">
    <source>
        <dbReference type="Proteomes" id="UP000626242"/>
    </source>
</evidence>
<organism evidence="2 3">
    <name type="scientific">Kaistella pullorum</name>
    <dbReference type="NCBI Taxonomy" id="2763074"/>
    <lineage>
        <taxon>Bacteria</taxon>
        <taxon>Pseudomonadati</taxon>
        <taxon>Bacteroidota</taxon>
        <taxon>Flavobacteriia</taxon>
        <taxon>Flavobacteriales</taxon>
        <taxon>Weeksellaceae</taxon>
        <taxon>Chryseobacterium group</taxon>
        <taxon>Kaistella</taxon>
    </lineage>
</organism>
<dbReference type="RefSeq" id="WP_251833993.1">
    <property type="nucleotide sequence ID" value="NZ_JACSPS010000003.1"/>
</dbReference>
<evidence type="ECO:0000313" key="2">
    <source>
        <dbReference type="EMBL" id="MBD8018786.1"/>
    </source>
</evidence>
<keyword evidence="1" id="KW-0732">Signal</keyword>
<dbReference type="InterPro" id="IPR045607">
    <property type="entry name" value="DUF6452"/>
</dbReference>
<accession>A0ABR8WQ16</accession>
<sequence>MKMLRFLLISVLMFSLFSCGSDDDICLSGEATPRMKLKFKTKSSGKLRTLDSLFVNVDYGNGPVSVIAATVKTDSVLIPLRVDDASSTTIYAGLSRATVNSQIKFEYTTKSEYVSPACGIKRVYENVNAQTEVANEIIGTEQNQTNITDESKTHFFLLF</sequence>
<dbReference type="Proteomes" id="UP000626242">
    <property type="component" value="Unassembled WGS sequence"/>
</dbReference>
<dbReference type="EMBL" id="JACSPS010000003">
    <property type="protein sequence ID" value="MBD8018786.1"/>
    <property type="molecule type" value="Genomic_DNA"/>
</dbReference>
<proteinExistence type="predicted"/>
<evidence type="ECO:0000256" key="1">
    <source>
        <dbReference type="SAM" id="SignalP"/>
    </source>
</evidence>
<dbReference type="Pfam" id="PF20050">
    <property type="entry name" value="DUF6452"/>
    <property type="match status" value="1"/>
</dbReference>
<feature type="signal peptide" evidence="1">
    <location>
        <begin position="1"/>
        <end position="20"/>
    </location>
</feature>
<dbReference type="PROSITE" id="PS51257">
    <property type="entry name" value="PROKAR_LIPOPROTEIN"/>
    <property type="match status" value="1"/>
</dbReference>
<evidence type="ECO:0008006" key="4">
    <source>
        <dbReference type="Google" id="ProtNLM"/>
    </source>
</evidence>
<feature type="chain" id="PRO_5046029711" description="Lipoprotein" evidence="1">
    <location>
        <begin position="21"/>
        <end position="159"/>
    </location>
</feature>
<name>A0ABR8WQ16_9FLAO</name>